<feature type="compositionally biased region" description="Low complexity" evidence="1">
    <location>
        <begin position="43"/>
        <end position="55"/>
    </location>
</feature>
<dbReference type="RefSeq" id="WP_107931212.1">
    <property type="nucleotide sequence ID" value="NZ_PZZN01000001.1"/>
</dbReference>
<evidence type="ECO:0000313" key="4">
    <source>
        <dbReference type="Proteomes" id="UP000240996"/>
    </source>
</evidence>
<keyword evidence="4" id="KW-1185">Reference proteome</keyword>
<dbReference type="PROSITE" id="PS51257">
    <property type="entry name" value="PROKAR_LIPOPROTEIN"/>
    <property type="match status" value="1"/>
</dbReference>
<evidence type="ECO:0000256" key="2">
    <source>
        <dbReference type="SAM" id="SignalP"/>
    </source>
</evidence>
<organism evidence="3 4">
    <name type="scientific">Sphingomonas aerolata</name>
    <dbReference type="NCBI Taxonomy" id="185951"/>
    <lineage>
        <taxon>Bacteria</taxon>
        <taxon>Pseudomonadati</taxon>
        <taxon>Pseudomonadota</taxon>
        <taxon>Alphaproteobacteria</taxon>
        <taxon>Sphingomonadales</taxon>
        <taxon>Sphingomonadaceae</taxon>
        <taxon>Sphingomonas</taxon>
    </lineage>
</organism>
<sequence>MTRLILLAGLTLSGLSLTACGAADGLEPGPGKSLPVAPYGAKTTPTPTALLTPTPQQRPERSDELLTSSRERRSDEFNLPPSN</sequence>
<dbReference type="Proteomes" id="UP000240996">
    <property type="component" value="Unassembled WGS sequence"/>
</dbReference>
<gene>
    <name evidence="3" type="ORF">C8J24_1408</name>
</gene>
<feature type="signal peptide" evidence="2">
    <location>
        <begin position="1"/>
        <end position="21"/>
    </location>
</feature>
<feature type="compositionally biased region" description="Basic and acidic residues" evidence="1">
    <location>
        <begin position="58"/>
        <end position="76"/>
    </location>
</feature>
<name>A0A2T4YW05_9SPHN</name>
<feature type="region of interest" description="Disordered" evidence="1">
    <location>
        <begin position="23"/>
        <end position="83"/>
    </location>
</feature>
<evidence type="ECO:0008006" key="5">
    <source>
        <dbReference type="Google" id="ProtNLM"/>
    </source>
</evidence>
<dbReference type="EMBL" id="PZZN01000001">
    <property type="protein sequence ID" value="PTM48000.1"/>
    <property type="molecule type" value="Genomic_DNA"/>
</dbReference>
<keyword evidence="2" id="KW-0732">Signal</keyword>
<feature type="chain" id="PRO_5015555278" description="Argininosuccinate lyase" evidence="2">
    <location>
        <begin position="22"/>
        <end position="83"/>
    </location>
</feature>
<reference evidence="3 4" key="1">
    <citation type="submission" date="2018-04" db="EMBL/GenBank/DDBJ databases">
        <title>Genomic Encyclopedia of Type Strains, Phase III (KMG-III): the genomes of soil and plant-associated and newly described type strains.</title>
        <authorList>
            <person name="Whitman W."/>
        </authorList>
    </citation>
    <scope>NUCLEOTIDE SEQUENCE [LARGE SCALE GENOMIC DNA]</scope>
    <source>
        <strain evidence="3 4">NW12</strain>
    </source>
</reference>
<comment type="caution">
    <text evidence="3">The sequence shown here is derived from an EMBL/GenBank/DDBJ whole genome shotgun (WGS) entry which is preliminary data.</text>
</comment>
<proteinExistence type="predicted"/>
<protein>
    <recommendedName>
        <fullName evidence="5">Argininosuccinate lyase</fullName>
    </recommendedName>
</protein>
<evidence type="ECO:0000256" key="1">
    <source>
        <dbReference type="SAM" id="MobiDB-lite"/>
    </source>
</evidence>
<evidence type="ECO:0000313" key="3">
    <source>
        <dbReference type="EMBL" id="PTM48000.1"/>
    </source>
</evidence>
<accession>A0A2T4YW05</accession>
<dbReference type="AlphaFoldDB" id="A0A2T4YW05"/>